<dbReference type="PANTHER" id="PTHR30489:SF0">
    <property type="entry name" value="LIPOPROTEIN-RELEASING SYSTEM TRANSMEMBRANE PROTEIN LOLE"/>
    <property type="match status" value="1"/>
</dbReference>
<comment type="subcellular location">
    <subcellularLocation>
        <location evidence="1">Cell membrane</location>
        <topology evidence="1">Multi-pass membrane protein</topology>
    </subcellularLocation>
</comment>
<evidence type="ECO:0000256" key="4">
    <source>
        <dbReference type="ARBA" id="ARBA00022692"/>
    </source>
</evidence>
<dbReference type="GO" id="GO:0044874">
    <property type="term" value="P:lipoprotein localization to outer membrane"/>
    <property type="evidence" value="ECO:0007669"/>
    <property type="project" value="TreeGrafter"/>
</dbReference>
<evidence type="ECO:0000259" key="8">
    <source>
        <dbReference type="Pfam" id="PF02687"/>
    </source>
</evidence>
<accession>A0A5C1QLF5</accession>
<proteinExistence type="inferred from homology"/>
<evidence type="ECO:0000256" key="5">
    <source>
        <dbReference type="ARBA" id="ARBA00022989"/>
    </source>
</evidence>
<evidence type="ECO:0000313" key="9">
    <source>
        <dbReference type="EMBL" id="QEN06982.1"/>
    </source>
</evidence>
<reference evidence="9 10" key="1">
    <citation type="submission" date="2019-02" db="EMBL/GenBank/DDBJ databases">
        <title>Complete Genome Sequence and Methylome Analysis of free living Spirochaetas.</title>
        <authorList>
            <person name="Fomenkov A."/>
            <person name="Dubinina G."/>
            <person name="Leshcheva N."/>
            <person name="Mikheeva N."/>
            <person name="Grabovich M."/>
            <person name="Vincze T."/>
            <person name="Roberts R.J."/>
        </authorList>
    </citation>
    <scope>NUCLEOTIDE SEQUENCE [LARGE SCALE GENOMIC DNA]</scope>
    <source>
        <strain evidence="9 10">K2</strain>
    </source>
</reference>
<feature type="domain" description="ABC3 transporter permease C-terminal" evidence="8">
    <location>
        <begin position="298"/>
        <end position="423"/>
    </location>
</feature>
<feature type="transmembrane region" description="Helical" evidence="7">
    <location>
        <begin position="339"/>
        <end position="359"/>
    </location>
</feature>
<dbReference type="PANTHER" id="PTHR30489">
    <property type="entry name" value="LIPOPROTEIN-RELEASING SYSTEM TRANSMEMBRANE PROTEIN LOLE"/>
    <property type="match status" value="1"/>
</dbReference>
<feature type="transmembrane region" description="Helical" evidence="7">
    <location>
        <begin position="21"/>
        <end position="41"/>
    </location>
</feature>
<dbReference type="OrthoDB" id="356133at2"/>
<dbReference type="Proteomes" id="UP000324209">
    <property type="component" value="Chromosome"/>
</dbReference>
<evidence type="ECO:0000256" key="7">
    <source>
        <dbReference type="SAM" id="Phobius"/>
    </source>
</evidence>
<dbReference type="EMBL" id="CP036150">
    <property type="protein sequence ID" value="QEN06982.1"/>
    <property type="molecule type" value="Genomic_DNA"/>
</dbReference>
<evidence type="ECO:0000256" key="2">
    <source>
        <dbReference type="ARBA" id="ARBA00005236"/>
    </source>
</evidence>
<keyword evidence="10" id="KW-1185">Reference proteome</keyword>
<sequence length="434" mass="48778">MKLISLATMASRYFIRYFRRYLFLFIALSFGYGIITSITGLQAGMEESVYKAAQSHYAGDMALVGRTKSRMEFEIPNVDSVLGIIDKSGIEAEHIVVRTQVGKDGIVHFNGGSVQHKYTLGVDWENEKEYFSNLAYSQGHFGAWDTEKGIIVSSPVAEELQLHVGDSIVFEVKTKKGQVNTGNFVVQAVVDDATIFGYYKCYMDKAVLNRLIGFGENEGSTIGIHLKEGSRLQQEAEKLQLALVNSQANYAPLTTDRDELSREYNKSWKGTRFFVITLPVYLSEVSELLSAINIIAYFLYFMMLLIIIVSVAVTFRLILHEREKEIGTLQSVGFQSHDVVFLLMTETLILFLFSIISGFVFARLIIWITGFFSFTMIPSFEIFMEDGRLVPSFSLRTTMINSFIVLAAVIPTVAFPVYIASHKPLTEILSGARN</sequence>
<evidence type="ECO:0000313" key="10">
    <source>
        <dbReference type="Proteomes" id="UP000324209"/>
    </source>
</evidence>
<keyword evidence="5 7" id="KW-1133">Transmembrane helix</keyword>
<dbReference type="GO" id="GO:0098797">
    <property type="term" value="C:plasma membrane protein complex"/>
    <property type="evidence" value="ECO:0007669"/>
    <property type="project" value="TreeGrafter"/>
</dbReference>
<evidence type="ECO:0000256" key="3">
    <source>
        <dbReference type="ARBA" id="ARBA00022475"/>
    </source>
</evidence>
<protein>
    <submittedName>
        <fullName evidence="9">ABC transporter permease</fullName>
    </submittedName>
</protein>
<keyword evidence="6 7" id="KW-0472">Membrane</keyword>
<evidence type="ECO:0000256" key="6">
    <source>
        <dbReference type="ARBA" id="ARBA00023136"/>
    </source>
</evidence>
<dbReference type="KEGG" id="ock:EXM22_02895"/>
<dbReference type="RefSeq" id="WP_149485064.1">
    <property type="nucleotide sequence ID" value="NZ_CP036150.1"/>
</dbReference>
<dbReference type="InterPro" id="IPR051447">
    <property type="entry name" value="Lipoprotein-release_system"/>
</dbReference>
<name>A0A5C1QLF5_9SPIO</name>
<gene>
    <name evidence="9" type="ORF">EXM22_02895</name>
</gene>
<organism evidence="9 10">
    <name type="scientific">Oceanispirochaeta crateris</name>
    <dbReference type="NCBI Taxonomy" id="2518645"/>
    <lineage>
        <taxon>Bacteria</taxon>
        <taxon>Pseudomonadati</taxon>
        <taxon>Spirochaetota</taxon>
        <taxon>Spirochaetia</taxon>
        <taxon>Spirochaetales</taxon>
        <taxon>Spirochaetaceae</taxon>
        <taxon>Oceanispirochaeta</taxon>
    </lineage>
</organism>
<feature type="transmembrane region" description="Helical" evidence="7">
    <location>
        <begin position="294"/>
        <end position="319"/>
    </location>
</feature>
<keyword evidence="3" id="KW-1003">Cell membrane</keyword>
<keyword evidence="4 7" id="KW-0812">Transmembrane</keyword>
<evidence type="ECO:0000256" key="1">
    <source>
        <dbReference type="ARBA" id="ARBA00004651"/>
    </source>
</evidence>
<dbReference type="InterPro" id="IPR003838">
    <property type="entry name" value="ABC3_permease_C"/>
</dbReference>
<comment type="similarity">
    <text evidence="2">Belongs to the ABC-4 integral membrane protein family. LolC/E subfamily.</text>
</comment>
<dbReference type="Pfam" id="PF02687">
    <property type="entry name" value="FtsX"/>
    <property type="match status" value="1"/>
</dbReference>
<dbReference type="AlphaFoldDB" id="A0A5C1QLF5"/>
<feature type="transmembrane region" description="Helical" evidence="7">
    <location>
        <begin position="365"/>
        <end position="383"/>
    </location>
</feature>
<feature type="transmembrane region" description="Helical" evidence="7">
    <location>
        <begin position="403"/>
        <end position="421"/>
    </location>
</feature>